<evidence type="ECO:0000313" key="7">
    <source>
        <dbReference type="EMBL" id="OMJ87889.1"/>
    </source>
</evidence>
<feature type="binding site" evidence="4">
    <location>
        <position position="314"/>
    </location>
    <ligand>
        <name>AMP</name>
        <dbReference type="ChEBI" id="CHEBI:456215"/>
    </ligand>
</feature>
<feature type="binding site" evidence="4">
    <location>
        <position position="261"/>
    </location>
    <ligand>
        <name>AMP</name>
        <dbReference type="ChEBI" id="CHEBI:456215"/>
    </ligand>
</feature>
<dbReference type="SUPFAM" id="SSF109604">
    <property type="entry name" value="HD-domain/PDEase-like"/>
    <property type="match status" value="1"/>
</dbReference>
<keyword evidence="8" id="KW-1185">Reference proteome</keyword>
<feature type="domain" description="PDEase" evidence="6">
    <location>
        <begin position="31"/>
        <end position="357"/>
    </location>
</feature>
<feature type="binding site" evidence="5">
    <location>
        <position position="157"/>
    </location>
    <ligand>
        <name>Zn(2+)</name>
        <dbReference type="ChEBI" id="CHEBI:29105"/>
        <label>1</label>
    </ligand>
</feature>
<dbReference type="Proteomes" id="UP000187209">
    <property type="component" value="Unassembled WGS sequence"/>
</dbReference>
<dbReference type="InterPro" id="IPR002073">
    <property type="entry name" value="PDEase_catalytic_dom"/>
</dbReference>
<evidence type="ECO:0000313" key="8">
    <source>
        <dbReference type="Proteomes" id="UP000187209"/>
    </source>
</evidence>
<evidence type="ECO:0000256" key="4">
    <source>
        <dbReference type="PIRSR" id="PIRSR623088-2"/>
    </source>
</evidence>
<dbReference type="AlphaFoldDB" id="A0A1R2CFT9"/>
<dbReference type="GO" id="GO:0004114">
    <property type="term" value="F:3',5'-cyclic-nucleotide phosphodiesterase activity"/>
    <property type="evidence" value="ECO:0007669"/>
    <property type="project" value="InterPro"/>
</dbReference>
<evidence type="ECO:0000256" key="3">
    <source>
        <dbReference type="PIRSR" id="PIRSR623088-1"/>
    </source>
</evidence>
<dbReference type="OrthoDB" id="74705at2759"/>
<dbReference type="EMBL" id="MPUH01000165">
    <property type="protein sequence ID" value="OMJ87889.1"/>
    <property type="molecule type" value="Genomic_DNA"/>
</dbReference>
<evidence type="ECO:0000259" key="6">
    <source>
        <dbReference type="PROSITE" id="PS51845"/>
    </source>
</evidence>
<dbReference type="PROSITE" id="PS00126">
    <property type="entry name" value="PDEASE_I_1"/>
    <property type="match status" value="1"/>
</dbReference>
<dbReference type="CDD" id="cd00077">
    <property type="entry name" value="HDc"/>
    <property type="match status" value="1"/>
</dbReference>
<dbReference type="PRINTS" id="PR00387">
    <property type="entry name" value="PDIESTERASE1"/>
</dbReference>
<feature type="binding site" evidence="5">
    <location>
        <position position="157"/>
    </location>
    <ligand>
        <name>Zn(2+)</name>
        <dbReference type="ChEBI" id="CHEBI:29105"/>
        <label>2</label>
    </ligand>
</feature>
<comment type="caution">
    <text evidence="7">The sequence shown here is derived from an EMBL/GenBank/DDBJ whole genome shotgun (WGS) entry which is preliminary data.</text>
</comment>
<dbReference type="InterPro" id="IPR036971">
    <property type="entry name" value="PDEase_catalytic_dom_sf"/>
</dbReference>
<dbReference type="GO" id="GO:0046872">
    <property type="term" value="F:metal ion binding"/>
    <property type="evidence" value="ECO:0007669"/>
    <property type="project" value="UniProtKB-KW"/>
</dbReference>
<dbReference type="Pfam" id="PF00233">
    <property type="entry name" value="PDEase_I"/>
    <property type="match status" value="1"/>
</dbReference>
<keyword evidence="2" id="KW-0378">Hydrolase</keyword>
<proteinExistence type="predicted"/>
<dbReference type="InterPro" id="IPR003607">
    <property type="entry name" value="HD/PDEase_dom"/>
</dbReference>
<dbReference type="Gene3D" id="1.10.1300.10">
    <property type="entry name" value="3'5'-cyclic nucleotide phosphodiesterase, catalytic domain"/>
    <property type="match status" value="1"/>
</dbReference>
<feature type="active site" description="Proton donor" evidence="3">
    <location>
        <position position="115"/>
    </location>
</feature>
<evidence type="ECO:0000256" key="1">
    <source>
        <dbReference type="ARBA" id="ARBA00022723"/>
    </source>
</evidence>
<feature type="binding site" evidence="4">
    <location>
        <position position="157"/>
    </location>
    <ligand>
        <name>AMP</name>
        <dbReference type="ChEBI" id="CHEBI:456215"/>
    </ligand>
</feature>
<evidence type="ECO:0000256" key="2">
    <source>
        <dbReference type="ARBA" id="ARBA00022801"/>
    </source>
</evidence>
<feature type="binding site" evidence="5">
    <location>
        <position position="261"/>
    </location>
    <ligand>
        <name>Zn(2+)</name>
        <dbReference type="ChEBI" id="CHEBI:29105"/>
        <label>1</label>
    </ligand>
</feature>
<reference evidence="7 8" key="1">
    <citation type="submission" date="2016-11" db="EMBL/GenBank/DDBJ databases">
        <title>The macronuclear genome of Stentor coeruleus: a giant cell with tiny introns.</title>
        <authorList>
            <person name="Slabodnick M."/>
            <person name="Ruby J.G."/>
            <person name="Reiff S.B."/>
            <person name="Swart E.C."/>
            <person name="Gosai S."/>
            <person name="Prabakaran S."/>
            <person name="Witkowska E."/>
            <person name="Larue G.E."/>
            <person name="Fisher S."/>
            <person name="Freeman R.M."/>
            <person name="Gunawardena J."/>
            <person name="Chu W."/>
            <person name="Stover N.A."/>
            <person name="Gregory B.D."/>
            <person name="Nowacki M."/>
            <person name="Derisi J."/>
            <person name="Roy S.W."/>
            <person name="Marshall W.F."/>
            <person name="Sood P."/>
        </authorList>
    </citation>
    <scope>NUCLEOTIDE SEQUENCE [LARGE SCALE GENOMIC DNA]</scope>
    <source>
        <strain evidence="7">WM001</strain>
    </source>
</reference>
<sequence>MGCVSTKPGSCWFLAVEEDSILKSSNSIECFNDIQTSFPIKESLAPSFEPSHFDYPFFPISTELLDKDFPLFNYSSKELVQYAMEMLKQFDTNSRCLFTLLDLIRNNYFSFVPFHNFWHGFAVAQSLYSIGERNEKYSRYLHGKEYFYLLLSGLGHDLCHPGLNNSFLIATKNELTVKYNNESVLENHHASVLIRLVEKSQILTDMEFEYARKIFLECILSTDMAKHKDTEEKFENTMQSYSVKNRQHRVNFMSFVLHSADLGNQTVNFPLAVLWSLRLCREFNQQCSQEEKIGITVSDHLHLGRDITKIKNSQVGFIKSIIMPMWINLSNHLDDLDDHIRTLQQNQKKWAELKSFETFS</sequence>
<dbReference type="GO" id="GO:0007165">
    <property type="term" value="P:signal transduction"/>
    <property type="evidence" value="ECO:0007669"/>
    <property type="project" value="InterPro"/>
</dbReference>
<evidence type="ECO:0000256" key="5">
    <source>
        <dbReference type="PIRSR" id="PIRSR623088-3"/>
    </source>
</evidence>
<accession>A0A1R2CFT9</accession>
<protein>
    <recommendedName>
        <fullName evidence="6">PDEase domain-containing protein</fullName>
    </recommendedName>
</protein>
<gene>
    <name evidence="7" type="ORF">SteCoe_10300</name>
</gene>
<dbReference type="InterPro" id="IPR023088">
    <property type="entry name" value="PDEase"/>
</dbReference>
<feature type="binding site" evidence="5">
    <location>
        <position position="156"/>
    </location>
    <ligand>
        <name>Zn(2+)</name>
        <dbReference type="ChEBI" id="CHEBI:29105"/>
        <label>1</label>
    </ligand>
</feature>
<dbReference type="InterPro" id="IPR023174">
    <property type="entry name" value="PDEase_CS"/>
</dbReference>
<name>A0A1R2CFT9_9CILI</name>
<organism evidence="7 8">
    <name type="scientific">Stentor coeruleus</name>
    <dbReference type="NCBI Taxonomy" id="5963"/>
    <lineage>
        <taxon>Eukaryota</taxon>
        <taxon>Sar</taxon>
        <taxon>Alveolata</taxon>
        <taxon>Ciliophora</taxon>
        <taxon>Postciliodesmatophora</taxon>
        <taxon>Heterotrichea</taxon>
        <taxon>Heterotrichida</taxon>
        <taxon>Stentoridae</taxon>
        <taxon>Stentor</taxon>
    </lineage>
</organism>
<feature type="binding site" evidence="4">
    <location>
        <begin position="115"/>
        <end position="119"/>
    </location>
    <ligand>
        <name>AMP</name>
        <dbReference type="ChEBI" id="CHEBI:456215"/>
    </ligand>
</feature>
<dbReference type="PROSITE" id="PS51845">
    <property type="entry name" value="PDEASE_I_2"/>
    <property type="match status" value="1"/>
</dbReference>
<feature type="binding site" evidence="5">
    <location>
        <position position="119"/>
    </location>
    <ligand>
        <name>Zn(2+)</name>
        <dbReference type="ChEBI" id="CHEBI:29105"/>
        <label>1</label>
    </ligand>
</feature>
<dbReference type="PANTHER" id="PTHR11347">
    <property type="entry name" value="CYCLIC NUCLEOTIDE PHOSPHODIESTERASE"/>
    <property type="match status" value="1"/>
</dbReference>
<keyword evidence="1 5" id="KW-0479">Metal-binding</keyword>